<dbReference type="PANTHER" id="PTHR48475">
    <property type="entry name" value="RIBONUCLEASE H"/>
    <property type="match status" value="1"/>
</dbReference>
<dbReference type="InterPro" id="IPR041373">
    <property type="entry name" value="RT_RNaseH"/>
</dbReference>
<evidence type="ECO:0000259" key="7">
    <source>
        <dbReference type="PROSITE" id="PS50879"/>
    </source>
</evidence>
<evidence type="ECO:0000256" key="3">
    <source>
        <dbReference type="ARBA" id="ARBA00022722"/>
    </source>
</evidence>
<dbReference type="Pfam" id="PF13456">
    <property type="entry name" value="RVT_3"/>
    <property type="match status" value="1"/>
</dbReference>
<keyword evidence="6" id="KW-0695">RNA-directed DNA polymerase</keyword>
<name>A0A2P5C6G4_PARAD</name>
<dbReference type="PROSITE" id="PS50879">
    <property type="entry name" value="RNASE_H_1"/>
    <property type="match status" value="1"/>
</dbReference>
<dbReference type="GO" id="GO:0003964">
    <property type="term" value="F:RNA-directed DNA polymerase activity"/>
    <property type="evidence" value="ECO:0007669"/>
    <property type="project" value="UniProtKB-KW"/>
</dbReference>
<dbReference type="InterPro" id="IPR002156">
    <property type="entry name" value="RNaseH_domain"/>
</dbReference>
<protein>
    <submittedName>
        <fullName evidence="8">Ribonuclease H</fullName>
    </submittedName>
</protein>
<dbReference type="STRING" id="3476.A0A2P5C6G4"/>
<reference evidence="9" key="1">
    <citation type="submission" date="2016-06" db="EMBL/GenBank/DDBJ databases">
        <title>Parallel loss of symbiosis genes in relatives of nitrogen-fixing non-legume Parasponia.</title>
        <authorList>
            <person name="Van Velzen R."/>
            <person name="Holmer R."/>
            <person name="Bu F."/>
            <person name="Rutten L."/>
            <person name="Van Zeijl A."/>
            <person name="Liu W."/>
            <person name="Santuari L."/>
            <person name="Cao Q."/>
            <person name="Sharma T."/>
            <person name="Shen D."/>
            <person name="Roswanjaya Y."/>
            <person name="Wardhani T."/>
            <person name="Kalhor M.S."/>
            <person name="Jansen J."/>
            <person name="Van den Hoogen J."/>
            <person name="Gungor B."/>
            <person name="Hartog M."/>
            <person name="Hontelez J."/>
            <person name="Verver J."/>
            <person name="Yang W.-C."/>
            <person name="Schijlen E."/>
            <person name="Repin R."/>
            <person name="Schilthuizen M."/>
            <person name="Schranz E."/>
            <person name="Heidstra R."/>
            <person name="Miyata K."/>
            <person name="Fedorova E."/>
            <person name="Kohlen W."/>
            <person name="Bisseling T."/>
            <person name="Smit S."/>
            <person name="Geurts R."/>
        </authorList>
    </citation>
    <scope>NUCLEOTIDE SEQUENCE [LARGE SCALE GENOMIC DNA]</scope>
    <source>
        <strain evidence="9">cv. WU1-14</strain>
    </source>
</reference>
<gene>
    <name evidence="8" type="ORF">PanWU01x14_180140</name>
</gene>
<evidence type="ECO:0000313" key="8">
    <source>
        <dbReference type="EMBL" id="PON56601.1"/>
    </source>
</evidence>
<evidence type="ECO:0000256" key="4">
    <source>
        <dbReference type="ARBA" id="ARBA00022759"/>
    </source>
</evidence>
<sequence length="264" mass="29788">MEKLALALVIASRKFRPYFHANSILVFTNFPLKQVLQKPEASGRLLKWAVELSQFDINFQPRTAVKRQALADFIAEFIYDVNLPTGVLEKPASDTSKLWKLYVDGSSNENGVGAGIVLISPEGHNIHYALRFKFPALNNEAEYEALIAGLKLAHEMKVEVIEVYSDSQLVVCQVKGDYQARGERMMAYLEKVQQLFLTFDTYDIQLLPRIKNSRADALAKLASTKDAELLKVVPVEFLISPSIEVEPQVIMPVDEEPSWMDPIM</sequence>
<dbReference type="EMBL" id="JXTB01000169">
    <property type="protein sequence ID" value="PON56601.1"/>
    <property type="molecule type" value="Genomic_DNA"/>
</dbReference>
<evidence type="ECO:0000256" key="6">
    <source>
        <dbReference type="ARBA" id="ARBA00022918"/>
    </source>
</evidence>
<evidence type="ECO:0000313" key="9">
    <source>
        <dbReference type="Proteomes" id="UP000237105"/>
    </source>
</evidence>
<dbReference type="GO" id="GO:0004523">
    <property type="term" value="F:RNA-DNA hybrid ribonuclease activity"/>
    <property type="evidence" value="ECO:0007669"/>
    <property type="project" value="InterPro"/>
</dbReference>
<evidence type="ECO:0000256" key="2">
    <source>
        <dbReference type="ARBA" id="ARBA00022695"/>
    </source>
</evidence>
<dbReference type="OrthoDB" id="1166700at2759"/>
<keyword evidence="5" id="KW-0378">Hydrolase</keyword>
<keyword evidence="4" id="KW-0255">Endonuclease</keyword>
<keyword evidence="1" id="KW-0808">Transferase</keyword>
<dbReference type="GO" id="GO:0003676">
    <property type="term" value="F:nucleic acid binding"/>
    <property type="evidence" value="ECO:0007669"/>
    <property type="project" value="InterPro"/>
</dbReference>
<dbReference type="Pfam" id="PF17917">
    <property type="entry name" value="RT_RNaseH"/>
    <property type="match status" value="1"/>
</dbReference>
<proteinExistence type="predicted"/>
<keyword evidence="2" id="KW-0548">Nucleotidyltransferase</keyword>
<comment type="caution">
    <text evidence="8">The sequence shown here is derived from an EMBL/GenBank/DDBJ whole genome shotgun (WGS) entry which is preliminary data.</text>
</comment>
<keyword evidence="3" id="KW-0540">Nuclease</keyword>
<dbReference type="AlphaFoldDB" id="A0A2P5C6G4"/>
<dbReference type="InterPro" id="IPR012337">
    <property type="entry name" value="RNaseH-like_sf"/>
</dbReference>
<dbReference type="Gene3D" id="3.30.420.10">
    <property type="entry name" value="Ribonuclease H-like superfamily/Ribonuclease H"/>
    <property type="match status" value="1"/>
</dbReference>
<dbReference type="CDD" id="cd09279">
    <property type="entry name" value="RNase_HI_like"/>
    <property type="match status" value="1"/>
</dbReference>
<keyword evidence="9" id="KW-1185">Reference proteome</keyword>
<feature type="domain" description="RNase H type-1" evidence="7">
    <location>
        <begin position="95"/>
        <end position="224"/>
    </location>
</feature>
<organism evidence="8 9">
    <name type="scientific">Parasponia andersonii</name>
    <name type="common">Sponia andersonii</name>
    <dbReference type="NCBI Taxonomy" id="3476"/>
    <lineage>
        <taxon>Eukaryota</taxon>
        <taxon>Viridiplantae</taxon>
        <taxon>Streptophyta</taxon>
        <taxon>Embryophyta</taxon>
        <taxon>Tracheophyta</taxon>
        <taxon>Spermatophyta</taxon>
        <taxon>Magnoliopsida</taxon>
        <taxon>eudicotyledons</taxon>
        <taxon>Gunneridae</taxon>
        <taxon>Pentapetalae</taxon>
        <taxon>rosids</taxon>
        <taxon>fabids</taxon>
        <taxon>Rosales</taxon>
        <taxon>Cannabaceae</taxon>
        <taxon>Parasponia</taxon>
    </lineage>
</organism>
<evidence type="ECO:0000256" key="5">
    <source>
        <dbReference type="ARBA" id="ARBA00022801"/>
    </source>
</evidence>
<evidence type="ECO:0000256" key="1">
    <source>
        <dbReference type="ARBA" id="ARBA00022679"/>
    </source>
</evidence>
<accession>A0A2P5C6G4</accession>
<dbReference type="Proteomes" id="UP000237105">
    <property type="component" value="Unassembled WGS sequence"/>
</dbReference>
<dbReference type="SUPFAM" id="SSF53098">
    <property type="entry name" value="Ribonuclease H-like"/>
    <property type="match status" value="1"/>
</dbReference>
<dbReference type="InterPro" id="IPR036397">
    <property type="entry name" value="RNaseH_sf"/>
</dbReference>
<dbReference type="PANTHER" id="PTHR48475:SF2">
    <property type="entry name" value="RIBONUCLEASE H"/>
    <property type="match status" value="1"/>
</dbReference>